<keyword evidence="5" id="KW-1185">Reference proteome</keyword>
<dbReference type="Proteomes" id="UP000233556">
    <property type="component" value="Unassembled WGS sequence"/>
</dbReference>
<dbReference type="InterPro" id="IPR000998">
    <property type="entry name" value="MAM_dom"/>
</dbReference>
<reference evidence="5" key="2">
    <citation type="submission" date="2017-12" db="EMBL/GenBank/DDBJ databases">
        <title>Genome sequence of the Bar-tailed Godwit (Limosa lapponica baueri).</title>
        <authorList>
            <person name="Lima N.C.B."/>
            <person name="Parody-Merino A.M."/>
            <person name="Battley P.F."/>
            <person name="Fidler A.E."/>
            <person name="Prosdocimi F."/>
        </authorList>
    </citation>
    <scope>NUCLEOTIDE SEQUENCE [LARGE SCALE GENOMIC DNA]</scope>
</reference>
<keyword evidence="4" id="KW-0675">Receptor</keyword>
<dbReference type="GO" id="GO:0016020">
    <property type="term" value="C:membrane"/>
    <property type="evidence" value="ECO:0007669"/>
    <property type="project" value="InterPro"/>
</dbReference>
<dbReference type="InterPro" id="IPR051560">
    <property type="entry name" value="MAM_domain-containing"/>
</dbReference>
<dbReference type="SMART" id="SM00137">
    <property type="entry name" value="MAM"/>
    <property type="match status" value="1"/>
</dbReference>
<evidence type="ECO:0000313" key="4">
    <source>
        <dbReference type="EMBL" id="PKU29883.1"/>
    </source>
</evidence>
<evidence type="ECO:0000313" key="5">
    <source>
        <dbReference type="Proteomes" id="UP000233556"/>
    </source>
</evidence>
<dbReference type="PANTHER" id="PTHR23282">
    <property type="entry name" value="APICAL ENDOSOMAL GLYCOPROTEIN PRECURSOR"/>
    <property type="match status" value="1"/>
</dbReference>
<evidence type="ECO:0000256" key="1">
    <source>
        <dbReference type="ARBA" id="ARBA00022737"/>
    </source>
</evidence>
<reference evidence="5" key="1">
    <citation type="submission" date="2017-11" db="EMBL/GenBank/DDBJ databases">
        <authorList>
            <person name="Lima N.C."/>
            <person name="Parody-Merino A.M."/>
            <person name="Battley P.F."/>
            <person name="Fidler A.E."/>
            <person name="Prosdocimi F."/>
        </authorList>
    </citation>
    <scope>NUCLEOTIDE SEQUENCE [LARGE SCALE GENOMIC DNA]</scope>
</reference>
<dbReference type="EMBL" id="KZ515955">
    <property type="protein sequence ID" value="PKU29883.1"/>
    <property type="molecule type" value="Genomic_DNA"/>
</dbReference>
<feature type="domain" description="MAM" evidence="3">
    <location>
        <begin position="11"/>
        <end position="146"/>
    </location>
</feature>
<dbReference type="SUPFAM" id="SSF49899">
    <property type="entry name" value="Concanavalin A-like lectins/glucanases"/>
    <property type="match status" value="1"/>
</dbReference>
<dbReference type="InterPro" id="IPR013320">
    <property type="entry name" value="ConA-like_dom_sf"/>
</dbReference>
<evidence type="ECO:0000256" key="2">
    <source>
        <dbReference type="ARBA" id="ARBA00023157"/>
    </source>
</evidence>
<dbReference type="Pfam" id="PF00629">
    <property type="entry name" value="MAM"/>
    <property type="match status" value="1"/>
</dbReference>
<dbReference type="OrthoDB" id="412155at2759"/>
<organism evidence="4 5">
    <name type="scientific">Limosa lapponica baueri</name>
    <dbReference type="NCBI Taxonomy" id="1758121"/>
    <lineage>
        <taxon>Eukaryota</taxon>
        <taxon>Metazoa</taxon>
        <taxon>Chordata</taxon>
        <taxon>Craniata</taxon>
        <taxon>Vertebrata</taxon>
        <taxon>Euteleostomi</taxon>
        <taxon>Archelosauria</taxon>
        <taxon>Archosauria</taxon>
        <taxon>Dinosauria</taxon>
        <taxon>Saurischia</taxon>
        <taxon>Theropoda</taxon>
        <taxon>Coelurosauria</taxon>
        <taxon>Aves</taxon>
        <taxon>Neognathae</taxon>
        <taxon>Neoaves</taxon>
        <taxon>Charadriiformes</taxon>
        <taxon>Scolopacidae</taxon>
        <taxon>Limosa</taxon>
    </lineage>
</organism>
<name>A0A2I0T7V7_LIMLA</name>
<dbReference type="PROSITE" id="PS50060">
    <property type="entry name" value="MAM_2"/>
    <property type="match status" value="1"/>
</dbReference>
<accession>A0A2I0T7V7</accession>
<sequence>MSPYFSCYPDLQCNFENGLCNWEQEVGDDLDWIRIQGPTPTVNTGPLKDHTTGTARGHYLYMESSEPHQFQDKAILLSPLFNPTGNRTCVFRFHYHMFGKQVYTLSVFQRTVSNAKGWLLWYKFGNQGNRWIRQTLYISSFKPFQV</sequence>
<evidence type="ECO:0000259" key="3">
    <source>
        <dbReference type="PROSITE" id="PS50060"/>
    </source>
</evidence>
<dbReference type="CDD" id="cd06263">
    <property type="entry name" value="MAM"/>
    <property type="match status" value="1"/>
</dbReference>
<dbReference type="Gene3D" id="2.60.120.200">
    <property type="match status" value="1"/>
</dbReference>
<dbReference type="AlphaFoldDB" id="A0A2I0T7V7"/>
<keyword evidence="1" id="KW-0677">Repeat</keyword>
<dbReference type="FunFam" id="2.60.120.200:FF:000182">
    <property type="entry name" value="MAM and LDL-receptor class A domain-containing protein 1"/>
    <property type="match status" value="1"/>
</dbReference>
<gene>
    <name evidence="4" type="ORF">llap_19813</name>
</gene>
<proteinExistence type="predicted"/>
<protein>
    <submittedName>
        <fullName evidence="4">Mam and ldl-receptor class a domain-containing protein 1</fullName>
    </submittedName>
</protein>
<dbReference type="PANTHER" id="PTHR23282:SF140">
    <property type="entry name" value="MAM AND LDL-RECEPTOR CLASS A DOMAIN-CONTAINING PROTEIN 1"/>
    <property type="match status" value="1"/>
</dbReference>
<keyword evidence="2" id="KW-1015">Disulfide bond</keyword>